<evidence type="ECO:0000256" key="3">
    <source>
        <dbReference type="ARBA" id="ARBA00022475"/>
    </source>
</evidence>
<accession>A0A1N7S8D9</accession>
<dbReference type="Pfam" id="PF03773">
    <property type="entry name" value="ArsP_1"/>
    <property type="match status" value="1"/>
</dbReference>
<sequence length="380" mass="39773">MHDADLACAERTGTGATFKRNPSEPTTTMNTSRSTTSIAASTWPIFVLLAIAGLSYVKWFPYYNRAFTAASTHSIGASILMGSAASPPAPSWSAALGYALAYGKAIWQAMVLGLLLGSAVQALLPAHWVARLLGKTGFGSVAAGGLLSLPGMMCTCCAAPVVAGLRERQASPGGAIAFWLGNSVLNPATLVFMGFVLGWQWAGLRIVLGAAMVFGLGYLVNRLVTPTEAQVADARLIELVDEQRSGSPFVRWVTIFARMAVRLVPEYIVLVLLLGAARAWLFPHVSPEIGNDLVWIVALAVAGMLFVIPTAGEVPIIQAMLSLGMGVGPAGALLMTLPPVSVPSLAMLARSFRPRVLTIVAVSVVGFGIVGGLLAVALRF</sequence>
<proteinExistence type="inferred from homology"/>
<feature type="transmembrane region" description="Helical" evidence="8">
    <location>
        <begin position="293"/>
        <end position="312"/>
    </location>
</feature>
<dbReference type="PANTHER" id="PTHR43299">
    <property type="entry name" value="UPF0718 PROTEIN YRAQ"/>
    <property type="match status" value="1"/>
</dbReference>
<feature type="transmembrane region" description="Helical" evidence="8">
    <location>
        <begin position="260"/>
        <end position="281"/>
    </location>
</feature>
<keyword evidence="6 8" id="KW-0472">Membrane</keyword>
<dbReference type="PANTHER" id="PTHR43299:SF1">
    <property type="entry name" value="UPF0718 PROTEIN YRAQ"/>
    <property type="match status" value="1"/>
</dbReference>
<evidence type="ECO:0000256" key="5">
    <source>
        <dbReference type="ARBA" id="ARBA00022989"/>
    </source>
</evidence>
<comment type="caution">
    <text evidence="9">The sequence shown here is derived from an EMBL/GenBank/DDBJ whole genome shotgun (WGS) entry which is preliminary data.</text>
</comment>
<evidence type="ECO:0000256" key="2">
    <source>
        <dbReference type="ARBA" id="ARBA00006386"/>
    </source>
</evidence>
<dbReference type="InterPro" id="IPR005524">
    <property type="entry name" value="DUF318"/>
</dbReference>
<gene>
    <name evidence="9" type="primary">yraQ</name>
    <name evidence="9" type="ORF">BN2476_350197</name>
</gene>
<protein>
    <submittedName>
        <fullName evidence="9">Permease</fullName>
    </submittedName>
</protein>
<keyword evidence="4 8" id="KW-0812">Transmembrane</keyword>
<name>A0A1N7S8D9_9BURK</name>
<evidence type="ECO:0000313" key="10">
    <source>
        <dbReference type="Proteomes" id="UP000195569"/>
    </source>
</evidence>
<feature type="transmembrane region" description="Helical" evidence="8">
    <location>
        <begin position="175"/>
        <end position="196"/>
    </location>
</feature>
<comment type="similarity">
    <text evidence="2">Belongs to the UPF0718 family.</text>
</comment>
<feature type="transmembrane region" description="Helical" evidence="8">
    <location>
        <begin position="319"/>
        <end position="337"/>
    </location>
</feature>
<feature type="transmembrane region" description="Helical" evidence="8">
    <location>
        <begin position="357"/>
        <end position="378"/>
    </location>
</feature>
<feature type="transmembrane region" description="Helical" evidence="8">
    <location>
        <begin position="202"/>
        <end position="220"/>
    </location>
</feature>
<feature type="transmembrane region" description="Helical" evidence="8">
    <location>
        <begin position="38"/>
        <end position="57"/>
    </location>
</feature>
<dbReference type="AlphaFoldDB" id="A0A1N7S8D9"/>
<reference evidence="9" key="1">
    <citation type="submission" date="2016-12" db="EMBL/GenBank/DDBJ databases">
        <authorList>
            <person name="Moulin L."/>
        </authorList>
    </citation>
    <scope>NUCLEOTIDE SEQUENCE [LARGE SCALE GENOMIC DNA]</scope>
    <source>
        <strain evidence="9">STM 7183</strain>
    </source>
</reference>
<evidence type="ECO:0000256" key="4">
    <source>
        <dbReference type="ARBA" id="ARBA00022692"/>
    </source>
</evidence>
<evidence type="ECO:0000256" key="6">
    <source>
        <dbReference type="ARBA" id="ARBA00023136"/>
    </source>
</evidence>
<dbReference type="GO" id="GO:0005886">
    <property type="term" value="C:plasma membrane"/>
    <property type="evidence" value="ECO:0007669"/>
    <property type="project" value="UniProtKB-SubCell"/>
</dbReference>
<feature type="transmembrane region" description="Helical" evidence="8">
    <location>
        <begin position="109"/>
        <end position="129"/>
    </location>
</feature>
<evidence type="ECO:0000313" key="9">
    <source>
        <dbReference type="EMBL" id="SIT43623.1"/>
    </source>
</evidence>
<evidence type="ECO:0000256" key="1">
    <source>
        <dbReference type="ARBA" id="ARBA00004651"/>
    </source>
</evidence>
<dbReference type="Proteomes" id="UP000195569">
    <property type="component" value="Unassembled WGS sequence"/>
</dbReference>
<keyword evidence="3" id="KW-1003">Cell membrane</keyword>
<evidence type="ECO:0000256" key="7">
    <source>
        <dbReference type="SAM" id="MobiDB-lite"/>
    </source>
</evidence>
<evidence type="ECO:0000256" key="8">
    <source>
        <dbReference type="SAM" id="Phobius"/>
    </source>
</evidence>
<organism evidence="9 10">
    <name type="scientific">Paraburkholderia piptadeniae</name>
    <dbReference type="NCBI Taxonomy" id="1701573"/>
    <lineage>
        <taxon>Bacteria</taxon>
        <taxon>Pseudomonadati</taxon>
        <taxon>Pseudomonadota</taxon>
        <taxon>Betaproteobacteria</taxon>
        <taxon>Burkholderiales</taxon>
        <taxon>Burkholderiaceae</taxon>
        <taxon>Paraburkholderia</taxon>
    </lineage>
</organism>
<dbReference type="EMBL" id="CYGY02000035">
    <property type="protein sequence ID" value="SIT43623.1"/>
    <property type="molecule type" value="Genomic_DNA"/>
</dbReference>
<comment type="subcellular location">
    <subcellularLocation>
        <location evidence="1">Cell membrane</location>
        <topology evidence="1">Multi-pass membrane protein</topology>
    </subcellularLocation>
</comment>
<keyword evidence="10" id="KW-1185">Reference proteome</keyword>
<keyword evidence="5 8" id="KW-1133">Transmembrane helix</keyword>
<feature type="region of interest" description="Disordered" evidence="7">
    <location>
        <begin position="14"/>
        <end position="33"/>
    </location>
</feature>
<feature type="transmembrane region" description="Helical" evidence="8">
    <location>
        <begin position="141"/>
        <end position="163"/>
    </location>
</feature>